<proteinExistence type="inferred from homology"/>
<comment type="caution">
    <text evidence="6">The sequence shown here is derived from an EMBL/GenBank/DDBJ whole genome shotgun (WGS) entry which is preliminary data.</text>
</comment>
<keyword evidence="3" id="KW-0732">Signal</keyword>
<organism evidence="6 7">
    <name type="scientific">Massilia suwonensis</name>
    <dbReference type="NCBI Taxonomy" id="648895"/>
    <lineage>
        <taxon>Bacteria</taxon>
        <taxon>Pseudomonadati</taxon>
        <taxon>Pseudomonadota</taxon>
        <taxon>Betaproteobacteria</taxon>
        <taxon>Burkholderiales</taxon>
        <taxon>Oxalobacteraceae</taxon>
        <taxon>Telluria group</taxon>
        <taxon>Massilia</taxon>
    </lineage>
</organism>
<evidence type="ECO:0000259" key="5">
    <source>
        <dbReference type="Pfam" id="PF25954"/>
    </source>
</evidence>
<name>A0ABW0MNF8_9BURK</name>
<dbReference type="PROSITE" id="PS51257">
    <property type="entry name" value="PROKAR_LIPOPROTEIN"/>
    <property type="match status" value="1"/>
</dbReference>
<dbReference type="PANTHER" id="PTHR30469:SF15">
    <property type="entry name" value="HLYD FAMILY OF SECRETION PROTEINS"/>
    <property type="match status" value="1"/>
</dbReference>
<feature type="domain" description="CusB-like beta-barrel" evidence="5">
    <location>
        <begin position="212"/>
        <end position="284"/>
    </location>
</feature>
<dbReference type="PANTHER" id="PTHR30469">
    <property type="entry name" value="MULTIDRUG RESISTANCE PROTEIN MDTA"/>
    <property type="match status" value="1"/>
</dbReference>
<dbReference type="InterPro" id="IPR058625">
    <property type="entry name" value="MdtA-like_BSH"/>
</dbReference>
<evidence type="ECO:0000256" key="3">
    <source>
        <dbReference type="SAM" id="SignalP"/>
    </source>
</evidence>
<evidence type="ECO:0000313" key="7">
    <source>
        <dbReference type="Proteomes" id="UP001596101"/>
    </source>
</evidence>
<evidence type="ECO:0000313" key="6">
    <source>
        <dbReference type="EMBL" id="MFC5478351.1"/>
    </source>
</evidence>
<dbReference type="Gene3D" id="2.40.30.170">
    <property type="match status" value="1"/>
</dbReference>
<gene>
    <name evidence="6" type="ORF">ACFPQ5_09130</name>
</gene>
<dbReference type="InterPro" id="IPR058792">
    <property type="entry name" value="Beta-barrel_RND_2"/>
</dbReference>
<reference evidence="7" key="1">
    <citation type="journal article" date="2019" name="Int. J. Syst. Evol. Microbiol.">
        <title>The Global Catalogue of Microorganisms (GCM) 10K type strain sequencing project: providing services to taxonomists for standard genome sequencing and annotation.</title>
        <authorList>
            <consortium name="The Broad Institute Genomics Platform"/>
            <consortium name="The Broad Institute Genome Sequencing Center for Infectious Disease"/>
            <person name="Wu L."/>
            <person name="Ma J."/>
        </authorList>
    </citation>
    <scope>NUCLEOTIDE SEQUENCE [LARGE SCALE GENOMIC DNA]</scope>
    <source>
        <strain evidence="7">CCUG 43111</strain>
    </source>
</reference>
<keyword evidence="7" id="KW-1185">Reference proteome</keyword>
<dbReference type="Gene3D" id="2.40.50.100">
    <property type="match status" value="1"/>
</dbReference>
<protein>
    <submittedName>
        <fullName evidence="6">Efflux RND transporter periplasmic adaptor subunit</fullName>
    </submittedName>
</protein>
<comment type="similarity">
    <text evidence="1">Belongs to the membrane fusion protein (MFP) (TC 8.A.1) family.</text>
</comment>
<feature type="domain" description="Multidrug resistance protein MdtA-like barrel-sandwich hybrid" evidence="4">
    <location>
        <begin position="68"/>
        <end position="199"/>
    </location>
</feature>
<sequence length="375" mass="40126">MATLIRPRWPKAAPFMLLYALLLGACSKQEAGTEPVRPVRVAVLGQAPFQASAEFAGEVRPRYESQLGFRVAGKIAAREVDVGTTVRRGQVLMRLDPQDLRLAASQAQASLRAAETSRDLADADYARYQELRARNFVSESVLDTKRAALRAARAEAEAARAAFQSQANQADYASLRSDVDGVVTGIEAEAGQVVAAGTPVVRVARLDALDVVIGIPEDRVGGLRTGDQVAVRLWAEPEEAIPGRVREVSPAADPATRTYPARIAIPPRSGVRLGMTATAQVAASSGAGLRAPLSSLHYEGARPESGWWSVARCAGCPCRSSARWATTCCWGRACRTARPSSRPASTCCARARRCASCRPTWHAAAIPRWLPAACR</sequence>
<evidence type="ECO:0000256" key="2">
    <source>
        <dbReference type="SAM" id="Coils"/>
    </source>
</evidence>
<dbReference type="Pfam" id="PF25954">
    <property type="entry name" value="Beta-barrel_RND_2"/>
    <property type="match status" value="1"/>
</dbReference>
<dbReference type="RefSeq" id="WP_379753887.1">
    <property type="nucleotide sequence ID" value="NZ_JBHSMR010000013.1"/>
</dbReference>
<dbReference type="SUPFAM" id="SSF111369">
    <property type="entry name" value="HlyD-like secretion proteins"/>
    <property type="match status" value="1"/>
</dbReference>
<feature type="signal peptide" evidence="3">
    <location>
        <begin position="1"/>
        <end position="31"/>
    </location>
</feature>
<dbReference type="Proteomes" id="UP001596101">
    <property type="component" value="Unassembled WGS sequence"/>
</dbReference>
<dbReference type="Pfam" id="PF25917">
    <property type="entry name" value="BSH_RND"/>
    <property type="match status" value="1"/>
</dbReference>
<keyword evidence="2" id="KW-0175">Coiled coil</keyword>
<dbReference type="NCBIfam" id="TIGR01730">
    <property type="entry name" value="RND_mfp"/>
    <property type="match status" value="1"/>
</dbReference>
<dbReference type="Gene3D" id="1.10.287.470">
    <property type="entry name" value="Helix hairpin bin"/>
    <property type="match status" value="1"/>
</dbReference>
<dbReference type="EMBL" id="JBHSMR010000013">
    <property type="protein sequence ID" value="MFC5478351.1"/>
    <property type="molecule type" value="Genomic_DNA"/>
</dbReference>
<feature type="chain" id="PRO_5047343145" evidence="3">
    <location>
        <begin position="32"/>
        <end position="375"/>
    </location>
</feature>
<accession>A0ABW0MNF8</accession>
<evidence type="ECO:0000256" key="1">
    <source>
        <dbReference type="ARBA" id="ARBA00009477"/>
    </source>
</evidence>
<dbReference type="InterPro" id="IPR006143">
    <property type="entry name" value="RND_pump_MFP"/>
</dbReference>
<feature type="coiled-coil region" evidence="2">
    <location>
        <begin position="142"/>
        <end position="169"/>
    </location>
</feature>
<evidence type="ECO:0000259" key="4">
    <source>
        <dbReference type="Pfam" id="PF25917"/>
    </source>
</evidence>